<dbReference type="EMBL" id="MU858268">
    <property type="protein sequence ID" value="KAK4207894.1"/>
    <property type="molecule type" value="Genomic_DNA"/>
</dbReference>
<dbReference type="SUPFAM" id="SSF56112">
    <property type="entry name" value="Protein kinase-like (PK-like)"/>
    <property type="match status" value="1"/>
</dbReference>
<comment type="caution">
    <text evidence="1">The sequence shown here is derived from an EMBL/GenBank/DDBJ whole genome shotgun (WGS) entry which is preliminary data.</text>
</comment>
<protein>
    <recommendedName>
        <fullName evidence="3">Protein kinase domain-containing protein</fullName>
    </recommendedName>
</protein>
<keyword evidence="2" id="KW-1185">Reference proteome</keyword>
<dbReference type="AlphaFoldDB" id="A0AAN7B2I4"/>
<organism evidence="1 2">
    <name type="scientific">Rhypophila decipiens</name>
    <dbReference type="NCBI Taxonomy" id="261697"/>
    <lineage>
        <taxon>Eukaryota</taxon>
        <taxon>Fungi</taxon>
        <taxon>Dikarya</taxon>
        <taxon>Ascomycota</taxon>
        <taxon>Pezizomycotina</taxon>
        <taxon>Sordariomycetes</taxon>
        <taxon>Sordariomycetidae</taxon>
        <taxon>Sordariales</taxon>
        <taxon>Naviculisporaceae</taxon>
        <taxon>Rhypophila</taxon>
    </lineage>
</organism>
<reference evidence="1" key="2">
    <citation type="submission" date="2023-05" db="EMBL/GenBank/DDBJ databases">
        <authorList>
            <consortium name="Lawrence Berkeley National Laboratory"/>
            <person name="Steindorff A."/>
            <person name="Hensen N."/>
            <person name="Bonometti L."/>
            <person name="Westerberg I."/>
            <person name="Brannstrom I.O."/>
            <person name="Guillou S."/>
            <person name="Cros-Aarteil S."/>
            <person name="Calhoun S."/>
            <person name="Haridas S."/>
            <person name="Kuo A."/>
            <person name="Mondo S."/>
            <person name="Pangilinan J."/>
            <person name="Riley R."/>
            <person name="Labutti K."/>
            <person name="Andreopoulos B."/>
            <person name="Lipzen A."/>
            <person name="Chen C."/>
            <person name="Yanf M."/>
            <person name="Daum C."/>
            <person name="Ng V."/>
            <person name="Clum A."/>
            <person name="Ohm R."/>
            <person name="Martin F."/>
            <person name="Silar P."/>
            <person name="Natvig D."/>
            <person name="Lalanne C."/>
            <person name="Gautier V."/>
            <person name="Ament-Velasquez S.L."/>
            <person name="Kruys A."/>
            <person name="Hutchinson M.I."/>
            <person name="Powell A.J."/>
            <person name="Barry K."/>
            <person name="Miller A.N."/>
            <person name="Grigoriev I.V."/>
            <person name="Debuchy R."/>
            <person name="Gladieux P."/>
            <person name="Thoren M.H."/>
            <person name="Johannesson H."/>
        </authorList>
    </citation>
    <scope>NUCLEOTIDE SEQUENCE</scope>
    <source>
        <strain evidence="1">PSN293</strain>
    </source>
</reference>
<accession>A0AAN7B2I4</accession>
<reference evidence="1" key="1">
    <citation type="journal article" date="2023" name="Mol. Phylogenet. Evol.">
        <title>Genome-scale phylogeny and comparative genomics of the fungal order Sordariales.</title>
        <authorList>
            <person name="Hensen N."/>
            <person name="Bonometti L."/>
            <person name="Westerberg I."/>
            <person name="Brannstrom I.O."/>
            <person name="Guillou S."/>
            <person name="Cros-Aarteil S."/>
            <person name="Calhoun S."/>
            <person name="Haridas S."/>
            <person name="Kuo A."/>
            <person name="Mondo S."/>
            <person name="Pangilinan J."/>
            <person name="Riley R."/>
            <person name="LaButti K."/>
            <person name="Andreopoulos B."/>
            <person name="Lipzen A."/>
            <person name="Chen C."/>
            <person name="Yan M."/>
            <person name="Daum C."/>
            <person name="Ng V."/>
            <person name="Clum A."/>
            <person name="Steindorff A."/>
            <person name="Ohm R.A."/>
            <person name="Martin F."/>
            <person name="Silar P."/>
            <person name="Natvig D.O."/>
            <person name="Lalanne C."/>
            <person name="Gautier V."/>
            <person name="Ament-Velasquez S.L."/>
            <person name="Kruys A."/>
            <person name="Hutchinson M.I."/>
            <person name="Powell A.J."/>
            <person name="Barry K."/>
            <person name="Miller A.N."/>
            <person name="Grigoriev I.V."/>
            <person name="Debuchy R."/>
            <person name="Gladieux P."/>
            <person name="Hiltunen Thoren M."/>
            <person name="Johannesson H."/>
        </authorList>
    </citation>
    <scope>NUCLEOTIDE SEQUENCE</scope>
    <source>
        <strain evidence="1">PSN293</strain>
    </source>
</reference>
<proteinExistence type="predicted"/>
<evidence type="ECO:0000313" key="2">
    <source>
        <dbReference type="Proteomes" id="UP001301769"/>
    </source>
</evidence>
<dbReference type="InterPro" id="IPR011009">
    <property type="entry name" value="Kinase-like_dom_sf"/>
</dbReference>
<dbReference type="PANTHER" id="PTHR37542:SF1">
    <property type="entry name" value="PRION-INHIBITION AND PROPAGATION HELO DOMAIN-CONTAINING PROTEIN"/>
    <property type="match status" value="1"/>
</dbReference>
<evidence type="ECO:0000313" key="1">
    <source>
        <dbReference type="EMBL" id="KAK4207894.1"/>
    </source>
</evidence>
<name>A0AAN7B2I4_9PEZI</name>
<evidence type="ECO:0008006" key="3">
    <source>
        <dbReference type="Google" id="ProtNLM"/>
    </source>
</evidence>
<sequence>MEIVGVALAIPPTIEICLKYGNELRAMCAALRNAEAEIRERVLRLDYGWVRWSQQLSSLQRIEHMMDQYHREVYAQTLETFLAKLKMVTTQLRGLVVERKPDAVVKKSGYLVNTTINYEARSVKYVLKKKSLDKAIEELEIWQRMSDHSWFLLLKMADPAIDAAIGTYGNPNGVSKTIPSVAAVRAGNQKFKDNGTMSTNPGTSGITFKPKDLAHNIITTIPFSNASLAVRKDGSRAYILNIIICPHPSKYQLVKKDTRDLVRKLQHDEPQTFGLLNCKGFVVEQIPPQPRHNTNSDEQEPDVKFTMIFRHPFHVSFVHSFGFVHKNIRPEALLSFSDGPAPTYYLVGFENFRREDGWTRQVGDDSLEHNLYRHPSRQGASPSESYIMQHDIYSLGVCLLEVGLWVSFIAYKPSLDTRQGASNDDESGYHTSTHHPGLVPIPSASLELPDEVFDDEGNNGTMFSYLETKGKDHMVTLARERLPCVMGTKYAEIVETCLTCLDKENSDFGDASEFEDEDGVRVGVRYIEKVLFQLNVLNV</sequence>
<dbReference type="Proteomes" id="UP001301769">
    <property type="component" value="Unassembled WGS sequence"/>
</dbReference>
<gene>
    <name evidence="1" type="ORF">QBC37DRAFT_454276</name>
</gene>
<dbReference type="PANTHER" id="PTHR37542">
    <property type="entry name" value="HELO DOMAIN-CONTAINING PROTEIN-RELATED"/>
    <property type="match status" value="1"/>
</dbReference>